<evidence type="ECO:0000256" key="3">
    <source>
        <dbReference type="ARBA" id="ARBA00022692"/>
    </source>
</evidence>
<feature type="transmembrane region" description="Helical" evidence="6">
    <location>
        <begin position="286"/>
        <end position="305"/>
    </location>
</feature>
<reference evidence="7" key="1">
    <citation type="journal article" date="2020" name="J Insects Food Feed">
        <title>The yellow mealworm (Tenebrio molitor) genome: a resource for the emerging insects as food and feed industry.</title>
        <authorList>
            <person name="Eriksson T."/>
            <person name="Andere A."/>
            <person name="Kelstrup H."/>
            <person name="Emery V."/>
            <person name="Picard C."/>
        </authorList>
    </citation>
    <scope>NUCLEOTIDE SEQUENCE</scope>
    <source>
        <strain evidence="7">Stoneville</strain>
        <tissue evidence="7">Whole head</tissue>
    </source>
</reference>
<evidence type="ECO:0000256" key="2">
    <source>
        <dbReference type="ARBA" id="ARBA00022475"/>
    </source>
</evidence>
<keyword evidence="3 6" id="KW-0812">Transmembrane</keyword>
<evidence type="ECO:0000256" key="6">
    <source>
        <dbReference type="SAM" id="Phobius"/>
    </source>
</evidence>
<comment type="subcellular location">
    <subcellularLocation>
        <location evidence="1">Cell membrane</location>
        <topology evidence="1">Multi-pass membrane protein</topology>
    </subcellularLocation>
</comment>
<dbReference type="Gene3D" id="3.30.420.10">
    <property type="entry name" value="Ribonuclease H-like superfamily/Ribonuclease H"/>
    <property type="match status" value="1"/>
</dbReference>
<name>A0A8J6LDD4_TENMO</name>
<feature type="transmembrane region" description="Helical" evidence="6">
    <location>
        <begin position="595"/>
        <end position="615"/>
    </location>
</feature>
<evidence type="ECO:0000256" key="5">
    <source>
        <dbReference type="ARBA" id="ARBA00023136"/>
    </source>
</evidence>
<reference evidence="7" key="2">
    <citation type="submission" date="2021-08" db="EMBL/GenBank/DDBJ databases">
        <authorList>
            <person name="Eriksson T."/>
        </authorList>
    </citation>
    <scope>NUCLEOTIDE SEQUENCE</scope>
    <source>
        <strain evidence="7">Stoneville</strain>
        <tissue evidence="7">Whole head</tissue>
    </source>
</reference>
<dbReference type="Pfam" id="PF08395">
    <property type="entry name" value="7tm_7"/>
    <property type="match status" value="2"/>
</dbReference>
<evidence type="ECO:0000313" key="7">
    <source>
        <dbReference type="EMBL" id="KAH0808806.1"/>
    </source>
</evidence>
<feature type="transmembrane region" description="Helical" evidence="6">
    <location>
        <begin position="133"/>
        <end position="153"/>
    </location>
</feature>
<proteinExistence type="predicted"/>
<dbReference type="GO" id="GO:0005886">
    <property type="term" value="C:plasma membrane"/>
    <property type="evidence" value="ECO:0007669"/>
    <property type="project" value="UniProtKB-SubCell"/>
</dbReference>
<feature type="transmembrane region" description="Helical" evidence="6">
    <location>
        <begin position="539"/>
        <end position="559"/>
    </location>
</feature>
<dbReference type="PANTHER" id="PTHR47326:SF1">
    <property type="entry name" value="HTH PSQ-TYPE DOMAIN-CONTAINING PROTEIN"/>
    <property type="match status" value="1"/>
</dbReference>
<feature type="transmembrane region" description="Helical" evidence="6">
    <location>
        <begin position="635"/>
        <end position="658"/>
    </location>
</feature>
<feature type="transmembrane region" description="Helical" evidence="6">
    <location>
        <begin position="510"/>
        <end position="533"/>
    </location>
</feature>
<keyword evidence="4 6" id="KW-1133">Transmembrane helix</keyword>
<dbReference type="GO" id="GO:0003676">
    <property type="term" value="F:nucleic acid binding"/>
    <property type="evidence" value="ECO:0007669"/>
    <property type="project" value="InterPro"/>
</dbReference>
<organism evidence="7 8">
    <name type="scientific">Tenebrio molitor</name>
    <name type="common">Yellow mealworm beetle</name>
    <dbReference type="NCBI Taxonomy" id="7067"/>
    <lineage>
        <taxon>Eukaryota</taxon>
        <taxon>Metazoa</taxon>
        <taxon>Ecdysozoa</taxon>
        <taxon>Arthropoda</taxon>
        <taxon>Hexapoda</taxon>
        <taxon>Insecta</taxon>
        <taxon>Pterygota</taxon>
        <taxon>Neoptera</taxon>
        <taxon>Endopterygota</taxon>
        <taxon>Coleoptera</taxon>
        <taxon>Polyphaga</taxon>
        <taxon>Cucujiformia</taxon>
        <taxon>Tenebrionidae</taxon>
        <taxon>Tenebrio</taxon>
    </lineage>
</organism>
<evidence type="ECO:0000256" key="1">
    <source>
        <dbReference type="ARBA" id="ARBA00004651"/>
    </source>
</evidence>
<feature type="transmembrane region" description="Helical" evidence="6">
    <location>
        <begin position="748"/>
        <end position="767"/>
    </location>
</feature>
<dbReference type="InterPro" id="IPR036397">
    <property type="entry name" value="RNaseH_sf"/>
</dbReference>
<keyword evidence="5 6" id="KW-0472">Membrane</keyword>
<dbReference type="GO" id="GO:0050909">
    <property type="term" value="P:sensory perception of taste"/>
    <property type="evidence" value="ECO:0007669"/>
    <property type="project" value="InterPro"/>
</dbReference>
<comment type="caution">
    <text evidence="7">The sequence shown here is derived from an EMBL/GenBank/DDBJ whole genome shotgun (WGS) entry which is preliminary data.</text>
</comment>
<protein>
    <recommendedName>
        <fullName evidence="9">Gustatory receptor</fullName>
    </recommendedName>
</protein>
<evidence type="ECO:0000313" key="8">
    <source>
        <dbReference type="Proteomes" id="UP000719412"/>
    </source>
</evidence>
<feature type="transmembrane region" description="Helical" evidence="6">
    <location>
        <begin position="48"/>
        <end position="70"/>
    </location>
</feature>
<feature type="transmembrane region" description="Helical" evidence="6">
    <location>
        <begin position="76"/>
        <end position="97"/>
    </location>
</feature>
<feature type="transmembrane region" description="Helical" evidence="6">
    <location>
        <begin position="261"/>
        <end position="280"/>
    </location>
</feature>
<dbReference type="EMBL" id="JABDTM020028518">
    <property type="protein sequence ID" value="KAH0808806.1"/>
    <property type="molecule type" value="Genomic_DNA"/>
</dbReference>
<feature type="transmembrane region" description="Helical" evidence="6">
    <location>
        <begin position="173"/>
        <end position="196"/>
    </location>
</feature>
<accession>A0A8J6LDD4</accession>
<dbReference type="PANTHER" id="PTHR47326">
    <property type="entry name" value="TRANSPOSABLE ELEMENT TC3 TRANSPOSASE-LIKE PROTEIN"/>
    <property type="match status" value="1"/>
</dbReference>
<feature type="transmembrane region" description="Helical" evidence="6">
    <location>
        <begin position="723"/>
        <end position="742"/>
    </location>
</feature>
<evidence type="ECO:0008006" key="9">
    <source>
        <dbReference type="Google" id="ProtNLM"/>
    </source>
</evidence>
<dbReference type="InterPro" id="IPR013604">
    <property type="entry name" value="7TM_chemorcpt"/>
</dbReference>
<dbReference type="AlphaFoldDB" id="A0A8J6LDD4"/>
<keyword evidence="8" id="KW-1185">Reference proteome</keyword>
<evidence type="ECO:0000256" key="4">
    <source>
        <dbReference type="ARBA" id="ARBA00022989"/>
    </source>
</evidence>
<dbReference type="Proteomes" id="UP000719412">
    <property type="component" value="Unassembled WGS sequence"/>
</dbReference>
<gene>
    <name evidence="7" type="ORF">GEV33_013985</name>
</gene>
<sequence length="830" mass="95215">MMAPSQEKTFYWYFKPIAVTCKCMGIFPLQNIVSNDPNDLKVKMKSLAYLYSSGIFAANIYMIWYFSGFIFNVKEYFYLFIVVDVILVRTTLCFLYCGSQSRKLPKLIRLLDAFDKKKTSVLTDKTDTTLRDFVLWTALPIILGFTCICMSFFESMNILLETMPPELSAQNTTLAAVFFGTLCVWQVVPLLLYMYFASKIIGNFNIINRTLRKRGYVANFFDDNVKYPEDMHVSLEYLRHMHNMTTKSVYELGKCYGDFMAVDQLCVIVMVITNVCTFINTRSHDIHLIAFTIINVFIVLCVLLISHRIKESGNKVVDLLQGIVFSRINDKSRIEMKQDLLEKEFSVPIIPTSGQKKIHTKSENVVSNKDFRLTCGQLSDLLDDVPLQVRRDMWYLHDGAPAHSARGVKNWLDANLENRWIGRNGPVLWPARSPDLNPCDFFLWGHLKQIVYETPVNTVEELTVRVNNAAQSIRRNSDMLVRTQASMARRAQAEGVISIRTFNSKMKSLAYLYSSGIFAANIYMIWYFSGFIFDAKSDFYLFIVVDVILVRTTLCFLYCGSQSRKLPKLIRLLDTFDRKKTSVLTDKIETTLRDFGLWTALPVILGFTCICMSFSESMNILLETMPPELSAQNTTLAAVFFGTLCVWQVVPLLLYMYFASKIIGNFNIINRTLRKRGYVAKFFDDNVTYPEDMHVSLEYLRHMHNMTTKSVYELGKCYGDFMAVDQLCVIVMVITNVCTFINTRSNDIHLIAFTIINVFIVLCVLLISHRIKESGNKVIDLLQGIVFSRINDKSRIEIQTFMIQLGVRPVEVSAAGFFIIDKCQIPSVSP</sequence>
<keyword evidence="2" id="KW-1003">Cell membrane</keyword>